<gene>
    <name evidence="1" type="ORF">Cvel_6365</name>
</gene>
<dbReference type="VEuPathDB" id="CryptoDB:Cvel_6365"/>
<protein>
    <submittedName>
        <fullName evidence="1">Uncharacterized protein</fullName>
    </submittedName>
</protein>
<dbReference type="AlphaFoldDB" id="A0A0G4HCS8"/>
<reference evidence="1" key="1">
    <citation type="submission" date="2014-11" db="EMBL/GenBank/DDBJ databases">
        <authorList>
            <person name="Otto D Thomas"/>
            <person name="Naeem Raeece"/>
        </authorList>
    </citation>
    <scope>NUCLEOTIDE SEQUENCE</scope>
</reference>
<proteinExistence type="predicted"/>
<sequence length="342" mass="38400">MHMPQHDCLDLDGVKKICLETPLLELPLAMILPGDQSLGLCAKAFYARREERQRYIIASLAESGGFTPQSLEGDPFGCREEHMFVFIPSEHLFPMLPSFIAGNLSLSAGGTHEFAYLKQLQDQLVEVLDLRKKALLANELEEMIYSDSAPEKSLLSKLHYQLPQTISILREIEKELRRLTIVAGQRDPALAQAILSFVLWFCGIPVRFETSVNAGLKDFASISGLLDANNLLSLDQRLGRDILLSSSLLRETLQLEYLRAVAAWAWAQSPSIPQRFAEEPCEEIKGWIEQASRAVHGGDHGRRVSLLAALCQFGLEQLFYDSQLNQKWQCSNGLSTKQKFLK</sequence>
<organism evidence="1">
    <name type="scientific">Chromera velia CCMP2878</name>
    <dbReference type="NCBI Taxonomy" id="1169474"/>
    <lineage>
        <taxon>Eukaryota</taxon>
        <taxon>Sar</taxon>
        <taxon>Alveolata</taxon>
        <taxon>Colpodellida</taxon>
        <taxon>Chromeraceae</taxon>
        <taxon>Chromera</taxon>
    </lineage>
</organism>
<name>A0A0G4HCS8_9ALVE</name>
<evidence type="ECO:0000313" key="1">
    <source>
        <dbReference type="EMBL" id="CEM41850.1"/>
    </source>
</evidence>
<accession>A0A0G4HCS8</accession>
<dbReference type="EMBL" id="CDMZ01002322">
    <property type="protein sequence ID" value="CEM41850.1"/>
    <property type="molecule type" value="Genomic_DNA"/>
</dbReference>